<evidence type="ECO:0000313" key="2">
    <source>
        <dbReference type="Proteomes" id="UP001162992"/>
    </source>
</evidence>
<proteinExistence type="predicted"/>
<name>A0ACC2AN16_DIPCM</name>
<gene>
    <name evidence="1" type="ORF">O6H91_20G018000</name>
</gene>
<dbReference type="Proteomes" id="UP001162992">
    <property type="component" value="Chromosome 20"/>
</dbReference>
<reference evidence="2" key="1">
    <citation type="journal article" date="2024" name="Proc. Natl. Acad. Sci. U.S.A.">
        <title>Extraordinary preservation of gene collinearity over three hundred million years revealed in homosporous lycophytes.</title>
        <authorList>
            <person name="Li C."/>
            <person name="Wickell D."/>
            <person name="Kuo L.Y."/>
            <person name="Chen X."/>
            <person name="Nie B."/>
            <person name="Liao X."/>
            <person name="Peng D."/>
            <person name="Ji J."/>
            <person name="Jenkins J."/>
            <person name="Williams M."/>
            <person name="Shu S."/>
            <person name="Plott C."/>
            <person name="Barry K."/>
            <person name="Rajasekar S."/>
            <person name="Grimwood J."/>
            <person name="Han X."/>
            <person name="Sun S."/>
            <person name="Hou Z."/>
            <person name="He W."/>
            <person name="Dai G."/>
            <person name="Sun C."/>
            <person name="Schmutz J."/>
            <person name="Leebens-Mack J.H."/>
            <person name="Li F.W."/>
            <person name="Wang L."/>
        </authorList>
    </citation>
    <scope>NUCLEOTIDE SEQUENCE [LARGE SCALE GENOMIC DNA]</scope>
    <source>
        <strain evidence="2">cv. PW_Plant_1</strain>
    </source>
</reference>
<keyword evidence="2" id="KW-1185">Reference proteome</keyword>
<evidence type="ECO:0000313" key="1">
    <source>
        <dbReference type="EMBL" id="KAJ7518983.1"/>
    </source>
</evidence>
<protein>
    <submittedName>
        <fullName evidence="1">Uncharacterized protein</fullName>
    </submittedName>
</protein>
<sequence>MSSLLSFTCSPHVMKFKSGLLALARSLSFGNTRISNLVWSSCIPCSLSLNSETSVSHCNHWVQTASLFFHELIVYNEICLCCSMMTFFHHFPMISFSPLSPFKEI</sequence>
<organism evidence="1 2">
    <name type="scientific">Diphasiastrum complanatum</name>
    <name type="common">Issler's clubmoss</name>
    <name type="synonym">Lycopodium complanatum</name>
    <dbReference type="NCBI Taxonomy" id="34168"/>
    <lineage>
        <taxon>Eukaryota</taxon>
        <taxon>Viridiplantae</taxon>
        <taxon>Streptophyta</taxon>
        <taxon>Embryophyta</taxon>
        <taxon>Tracheophyta</taxon>
        <taxon>Lycopodiopsida</taxon>
        <taxon>Lycopodiales</taxon>
        <taxon>Lycopodiaceae</taxon>
        <taxon>Lycopodioideae</taxon>
        <taxon>Diphasiastrum</taxon>
    </lineage>
</organism>
<accession>A0ACC2AN16</accession>
<comment type="caution">
    <text evidence="1">The sequence shown here is derived from an EMBL/GenBank/DDBJ whole genome shotgun (WGS) entry which is preliminary data.</text>
</comment>
<dbReference type="EMBL" id="CM055111">
    <property type="protein sequence ID" value="KAJ7518983.1"/>
    <property type="molecule type" value="Genomic_DNA"/>
</dbReference>